<comment type="caution">
    <text evidence="1">The sequence shown here is derived from an EMBL/GenBank/DDBJ whole genome shotgun (WGS) entry which is preliminary data.</text>
</comment>
<protein>
    <recommendedName>
        <fullName evidence="3">YncE family protein</fullName>
    </recommendedName>
</protein>
<name>A0ABQ5N0I2_9CLOT</name>
<dbReference type="RefSeq" id="WP_264847969.1">
    <property type="nucleotide sequence ID" value="NZ_BRXR01000001.1"/>
</dbReference>
<reference evidence="1 2" key="1">
    <citation type="journal article" date="2024" name="Int. J. Syst. Evol. Microbiol.">
        <title>Clostridium omnivorum sp. nov., isolated from anoxic soil under the treatment of reductive soil disinfestation.</title>
        <authorList>
            <person name="Ueki A."/>
            <person name="Tonouchi A."/>
            <person name="Kaku N."/>
            <person name="Honma S."/>
            <person name="Ueki K."/>
        </authorList>
    </citation>
    <scope>NUCLEOTIDE SEQUENCE [LARGE SCALE GENOMIC DNA]</scope>
    <source>
        <strain evidence="1 2">E14</strain>
    </source>
</reference>
<keyword evidence="2" id="KW-1185">Reference proteome</keyword>
<evidence type="ECO:0008006" key="3">
    <source>
        <dbReference type="Google" id="ProtNLM"/>
    </source>
</evidence>
<dbReference type="EMBL" id="BRXR01000001">
    <property type="protein sequence ID" value="GLC28704.1"/>
    <property type="molecule type" value="Genomic_DNA"/>
</dbReference>
<evidence type="ECO:0000313" key="1">
    <source>
        <dbReference type="EMBL" id="GLC28704.1"/>
    </source>
</evidence>
<evidence type="ECO:0000313" key="2">
    <source>
        <dbReference type="Proteomes" id="UP001208567"/>
    </source>
</evidence>
<organism evidence="1 2">
    <name type="scientific">Clostridium omnivorum</name>
    <dbReference type="NCBI Taxonomy" id="1604902"/>
    <lineage>
        <taxon>Bacteria</taxon>
        <taxon>Bacillati</taxon>
        <taxon>Bacillota</taxon>
        <taxon>Clostridia</taxon>
        <taxon>Eubacteriales</taxon>
        <taxon>Clostridiaceae</taxon>
        <taxon>Clostridium</taxon>
    </lineage>
</organism>
<accession>A0ABQ5N0I2</accession>
<dbReference type="InterPro" id="IPR051200">
    <property type="entry name" value="Host-pathogen_enzymatic-act"/>
</dbReference>
<proteinExistence type="predicted"/>
<dbReference type="InterPro" id="IPR011044">
    <property type="entry name" value="Quino_amine_DH_bsu"/>
</dbReference>
<dbReference type="PANTHER" id="PTHR47197:SF3">
    <property type="entry name" value="DIHYDRO-HEME D1 DEHYDROGENASE"/>
    <property type="match status" value="1"/>
</dbReference>
<gene>
    <name evidence="1" type="ORF">bsdE14_01140</name>
</gene>
<dbReference type="PANTHER" id="PTHR47197">
    <property type="entry name" value="PROTEIN NIRF"/>
    <property type="match status" value="1"/>
</dbReference>
<dbReference type="SUPFAM" id="SSF50969">
    <property type="entry name" value="YVTN repeat-like/Quinoprotein amine dehydrogenase"/>
    <property type="match status" value="1"/>
</dbReference>
<sequence length="526" mass="60313">MNEMKNEYIFISCVEENAVKVIDANTGMQIQSIKVADRPFNIKKSMENKLYVACDRREQVEIIDLLTFNKDIINISNNGVMDIDEENSLMYISDGMNIILYNLKNKKIINTVNSGLGIEYIFVEKQGTKLFAIDSILNQLNIYNKNNLELIISINNLGLRPRSILGLEEFDYVFIANEGIENEGRGSGITIVDLRNYEVKLLEFPKGSAITSLASRGNILYAVNRSLKRIEMINIITMRVFKSIEIGNKIPEMVEINNDNTKLYIVEEDDNDNELIEIIDLHNCKSSRTTIVGSKNIKSRCIISAFIEHDYSSKDFLCLSKTSSYDLKPMSILVKRIFASYKQKMCVTDVTCEIKDGASEYSFENIIFKNAFIIEGSLKMDILKDNHENCRVKFTLRIPYSITLKGNNMSTRCIEAFLDEKKDLVMHMSETQNVNDYEIIIKSKGELLNSPKIYKNFIKFSAGFFLLIRAIGEQEVQIPVYNCNSKLIECEEYIEPSEEEIFEAFLDFNNTPFPLNLFSISIEDND</sequence>
<dbReference type="Proteomes" id="UP001208567">
    <property type="component" value="Unassembled WGS sequence"/>
</dbReference>
<dbReference type="Gene3D" id="2.130.10.10">
    <property type="entry name" value="YVTN repeat-like/Quinoprotein amine dehydrogenase"/>
    <property type="match status" value="2"/>
</dbReference>
<dbReference type="InterPro" id="IPR015943">
    <property type="entry name" value="WD40/YVTN_repeat-like_dom_sf"/>
</dbReference>